<reference evidence="3 4" key="1">
    <citation type="journal article" date="2016" name="Nat. Commun.">
        <title>Thousands of microbial genomes shed light on interconnected biogeochemical processes in an aquifer system.</title>
        <authorList>
            <person name="Anantharaman K."/>
            <person name="Brown C.T."/>
            <person name="Hug L.A."/>
            <person name="Sharon I."/>
            <person name="Castelle C.J."/>
            <person name="Probst A.J."/>
            <person name="Thomas B.C."/>
            <person name="Singh A."/>
            <person name="Wilkins M.J."/>
            <person name="Karaoz U."/>
            <person name="Brodie E.L."/>
            <person name="Williams K.H."/>
            <person name="Hubbard S.S."/>
            <person name="Banfield J.F."/>
        </authorList>
    </citation>
    <scope>NUCLEOTIDE SEQUENCE [LARGE SCALE GENOMIC DNA]</scope>
</reference>
<name>A0A1F7XY43_9BACT</name>
<feature type="transmembrane region" description="Helical" evidence="2">
    <location>
        <begin position="7"/>
        <end position="24"/>
    </location>
</feature>
<dbReference type="InterPro" id="IPR005754">
    <property type="entry name" value="Sortase"/>
</dbReference>
<evidence type="ECO:0008006" key="5">
    <source>
        <dbReference type="Google" id="ProtNLM"/>
    </source>
</evidence>
<dbReference type="Proteomes" id="UP000176741">
    <property type="component" value="Unassembled WGS sequence"/>
</dbReference>
<dbReference type="InterPro" id="IPR023365">
    <property type="entry name" value="Sortase_dom-sf"/>
</dbReference>
<gene>
    <name evidence="3" type="ORF">A2771_00475</name>
</gene>
<comment type="caution">
    <text evidence="3">The sequence shown here is derived from an EMBL/GenBank/DDBJ whole genome shotgun (WGS) entry which is preliminary data.</text>
</comment>
<sequence>MRGFSKFLIFFGIICLSLAGFLYWRRVTPKRLQFDEVPKVLSGNQLSGVIEPKLLVIKDLGIKLDIYPAEIKNARWEATAKGASYLTSTPIPGEVGNSVVYGHNWKSILGNLTKARSGQIIEITYSDGSTKEFRIAFTQIVTPDQTQILNATKDRRITLYTCTGFLDTKRFVVTAFSLEDQETPI</sequence>
<keyword evidence="2" id="KW-0472">Membrane</keyword>
<evidence type="ECO:0000256" key="1">
    <source>
        <dbReference type="ARBA" id="ARBA00022801"/>
    </source>
</evidence>
<dbReference type="Gene3D" id="2.40.260.10">
    <property type="entry name" value="Sortase"/>
    <property type="match status" value="1"/>
</dbReference>
<keyword evidence="2" id="KW-0812">Transmembrane</keyword>
<dbReference type="GO" id="GO:0016787">
    <property type="term" value="F:hydrolase activity"/>
    <property type="evidence" value="ECO:0007669"/>
    <property type="project" value="UniProtKB-KW"/>
</dbReference>
<proteinExistence type="predicted"/>
<dbReference type="EMBL" id="MGGD01000050">
    <property type="protein sequence ID" value="OGM19942.1"/>
    <property type="molecule type" value="Genomic_DNA"/>
</dbReference>
<accession>A0A1F7XY43</accession>
<dbReference type="Pfam" id="PF04203">
    <property type="entry name" value="Sortase"/>
    <property type="match status" value="1"/>
</dbReference>
<evidence type="ECO:0000313" key="3">
    <source>
        <dbReference type="EMBL" id="OGM19942.1"/>
    </source>
</evidence>
<dbReference type="AlphaFoldDB" id="A0A1F7XY43"/>
<protein>
    <recommendedName>
        <fullName evidence="5">Sortase</fullName>
    </recommendedName>
</protein>
<keyword evidence="2" id="KW-1133">Transmembrane helix</keyword>
<evidence type="ECO:0000256" key="2">
    <source>
        <dbReference type="SAM" id="Phobius"/>
    </source>
</evidence>
<dbReference type="SUPFAM" id="SSF63817">
    <property type="entry name" value="Sortase"/>
    <property type="match status" value="1"/>
</dbReference>
<organism evidence="3 4">
    <name type="scientific">Candidatus Woesebacteria bacterium RIFCSPHIGHO2_01_FULL_38_26b</name>
    <dbReference type="NCBI Taxonomy" id="1802491"/>
    <lineage>
        <taxon>Bacteria</taxon>
        <taxon>Candidatus Woeseibacteriota</taxon>
    </lineage>
</organism>
<keyword evidence="1" id="KW-0378">Hydrolase</keyword>
<evidence type="ECO:0000313" key="4">
    <source>
        <dbReference type="Proteomes" id="UP000176741"/>
    </source>
</evidence>